<dbReference type="InterPro" id="IPR041698">
    <property type="entry name" value="Methyltransf_25"/>
</dbReference>
<dbReference type="InterPro" id="IPR029063">
    <property type="entry name" value="SAM-dependent_MTases_sf"/>
</dbReference>
<accession>A0A0H1R0E5</accession>
<proteinExistence type="predicted"/>
<dbReference type="EMBL" id="JXOJ01000002">
    <property type="protein sequence ID" value="KLK88653.1"/>
    <property type="molecule type" value="Genomic_DNA"/>
</dbReference>
<dbReference type="SUPFAM" id="SSF53335">
    <property type="entry name" value="S-adenosyl-L-methionine-dependent methyltransferases"/>
    <property type="match status" value="1"/>
</dbReference>
<keyword evidence="2" id="KW-0489">Methyltransferase</keyword>
<dbReference type="Gene3D" id="3.40.50.150">
    <property type="entry name" value="Vaccinia Virus protein VP39"/>
    <property type="match status" value="1"/>
</dbReference>
<protein>
    <submittedName>
        <fullName evidence="2">Methyltransferase type 12</fullName>
    </submittedName>
</protein>
<dbReference type="GO" id="GO:0008168">
    <property type="term" value="F:methyltransferase activity"/>
    <property type="evidence" value="ECO:0007669"/>
    <property type="project" value="UniProtKB-KW"/>
</dbReference>
<dbReference type="CDD" id="cd02440">
    <property type="entry name" value="AdoMet_MTases"/>
    <property type="match status" value="1"/>
</dbReference>
<dbReference type="PATRIC" id="fig|1550566.3.peg.1428"/>
<keyword evidence="2" id="KW-0808">Transferase</keyword>
<keyword evidence="3" id="KW-1185">Reference proteome</keyword>
<dbReference type="Pfam" id="PF13649">
    <property type="entry name" value="Methyltransf_25"/>
    <property type="match status" value="1"/>
</dbReference>
<dbReference type="Proteomes" id="UP000035301">
    <property type="component" value="Unassembled WGS sequence"/>
</dbReference>
<name>A0A0H1R0E5_9EURY</name>
<evidence type="ECO:0000313" key="2">
    <source>
        <dbReference type="EMBL" id="KLK88653.1"/>
    </source>
</evidence>
<dbReference type="AlphaFoldDB" id="A0A0H1R0E5"/>
<sequence>MENNELVSITQGTLAIMNPTTPEKVLAAGRAAGLREGSRAVEVGCGNGTILALWGREYGISGLGIETREDACRRAEETFRAAGLGERIAVRCMDARSYVPDEPFDCAASIGASHIRGGFSATLDALLDLVHGEGAVVIGDRYWQSDRVPPEFAREWPDISTEYEILGAVRDAGLDVAAVIRSSPDDWDRYESGIWQSAISWLGSHPDHPERDFMIDYLHRIQDEYFGYGREHMGWGLYVLVPGFY</sequence>
<dbReference type="GO" id="GO:0032259">
    <property type="term" value="P:methylation"/>
    <property type="evidence" value="ECO:0007669"/>
    <property type="project" value="UniProtKB-KW"/>
</dbReference>
<dbReference type="OrthoDB" id="106458at2157"/>
<evidence type="ECO:0000313" key="3">
    <source>
        <dbReference type="Proteomes" id="UP000035301"/>
    </source>
</evidence>
<gene>
    <name evidence="2" type="ORF">SZ63_06580</name>
</gene>
<feature type="domain" description="Methyltransferase" evidence="1">
    <location>
        <begin position="41"/>
        <end position="115"/>
    </location>
</feature>
<evidence type="ECO:0000259" key="1">
    <source>
        <dbReference type="Pfam" id="PF13649"/>
    </source>
</evidence>
<dbReference type="RefSeq" id="WP_048182908.1">
    <property type="nucleotide sequence ID" value="NZ_JXOJ01000002.1"/>
</dbReference>
<reference evidence="2 3" key="1">
    <citation type="journal article" date="2015" name="Int. J. Syst. Evol. Microbiol.">
        <title>Methanoculleus sediminis sp. nov., a methanogen from sediments near a submarine mud volcano.</title>
        <authorList>
            <person name="Chen S.C."/>
            <person name="Chen M.F."/>
            <person name="Lai M.C."/>
            <person name="Weng C.Y."/>
            <person name="Wu S.Y."/>
            <person name="Lin S."/>
            <person name="Yang T.F."/>
            <person name="Chen P.C."/>
        </authorList>
    </citation>
    <scope>NUCLEOTIDE SEQUENCE [LARGE SCALE GENOMIC DNA]</scope>
    <source>
        <strain evidence="2 3">S3Fa</strain>
    </source>
</reference>
<organism evidence="2 3">
    <name type="scientific">Methanoculleus sediminis</name>
    <dbReference type="NCBI Taxonomy" id="1550566"/>
    <lineage>
        <taxon>Archaea</taxon>
        <taxon>Methanobacteriati</taxon>
        <taxon>Methanobacteriota</taxon>
        <taxon>Stenosarchaea group</taxon>
        <taxon>Methanomicrobia</taxon>
        <taxon>Methanomicrobiales</taxon>
        <taxon>Methanomicrobiaceae</taxon>
        <taxon>Methanoculleus</taxon>
    </lineage>
</organism>
<comment type="caution">
    <text evidence="2">The sequence shown here is derived from an EMBL/GenBank/DDBJ whole genome shotgun (WGS) entry which is preliminary data.</text>
</comment>